<name>A0A0B5DU33_9RHOB</name>
<dbReference type="Gene3D" id="2.150.10.10">
    <property type="entry name" value="Serralysin-like metalloprotease, C-terminal"/>
    <property type="match status" value="6"/>
</dbReference>
<reference evidence="3 4" key="1">
    <citation type="journal article" date="2014" name="Int. J. Syst. Evol. Microbiol.">
        <title>Celeribacter indicus sp. nov., a polycyclic aromatic hydrocarbon-degrading bacterium from deep-sea sediment and reclassification of Huaishuia halophila as Celeribacter halophilus comb. nov.</title>
        <authorList>
            <person name="Lai Q."/>
            <person name="Cao J."/>
            <person name="Yuan J."/>
            <person name="Li F."/>
            <person name="Shao Z."/>
        </authorList>
    </citation>
    <scope>NUCLEOTIDE SEQUENCE [LARGE SCALE GENOMIC DNA]</scope>
    <source>
        <strain evidence="3">P73</strain>
    </source>
</reference>
<dbReference type="RefSeq" id="WP_043867917.1">
    <property type="nucleotide sequence ID" value="NZ_CP004393.1"/>
</dbReference>
<dbReference type="PRINTS" id="PR00313">
    <property type="entry name" value="CABNDNGRPT"/>
</dbReference>
<evidence type="ECO:0000313" key="3">
    <source>
        <dbReference type="EMBL" id="AJE44725.1"/>
    </source>
</evidence>
<dbReference type="InterPro" id="IPR036322">
    <property type="entry name" value="WD40_repeat_dom_sf"/>
</dbReference>
<dbReference type="SUPFAM" id="SSF51120">
    <property type="entry name" value="beta-Roll"/>
    <property type="match status" value="3"/>
</dbReference>
<evidence type="ECO:0000256" key="1">
    <source>
        <dbReference type="ARBA" id="ARBA00004613"/>
    </source>
</evidence>
<keyword evidence="4" id="KW-1185">Reference proteome</keyword>
<evidence type="ECO:0000313" key="4">
    <source>
        <dbReference type="Proteomes" id="UP000031521"/>
    </source>
</evidence>
<dbReference type="InterPro" id="IPR018511">
    <property type="entry name" value="Hemolysin-typ_Ca-bd_CS"/>
</dbReference>
<gene>
    <name evidence="3" type="ORF">P73_0010</name>
</gene>
<sequence>MGALSVIETIFAEDAVFLSQVTTVVCSADGTIRLYDAASGTYATGTIREGSPLVFSAGNMADGNAAILPIGGSDHVLSDAAILTLSEGSAGGSQSVQLNLSPSHANRAEICTFEVGGTTYVAAALSAGSGLSVFALDGDGRPGAPVHVEDGVDLHLDRISAICAVDTGGKTYVVAASATEHGLTAMDVSDDGRLRVTDSYGAADGLPVATPTAMATLTIEGRAFVFLAAADSGSVTVLELTEEGELLARDQVNDSLHTRFGGAAALDAITYAGTSYLAAAGNDGGVTLFKILPDGSLVVWDSFIDTDQTALRNVSHLNFVETETGLDLIAISTGDTGLTRLAVDLHDQGQVSTGGTGTARADVIFATAGGGTVQAGGGNDILVDGPGVDVLVGGSGADLFQLRPDGKTDRISDFDYRQDRIDLSHYPLSGTVASVGIEMTAEGFVLTLGDEELHVTTHDGMQVPAAAFVDALLFNADHVTLEPRHAGAGRQITEGGAGHDRLQGTASADFLYGHGGDDIFISTRGNDHMDGGEGLDTVDYSLATTAVVINLENQALNAGAAAGHRLVSVENVIGTTLDDTIRGDQANNILKGYSGDDVLAGGAGDDILFGGMGADVLDGGSGIDTASYEEFTTDLVLNLATPAENVGEGAAGDRYISIENLTSGDGNDIVYGDDGDNHLYTRLGNDVIYAGAGDDVVVASRGNDIVYGGPGNDVLNGGYGRDFLYGESGNDRLMGEDGDDTLINEEGVGWLIAGPGDDFLMDGKGNSVLAGNQGNDRLIGGGGADTLLGDDGNDVLNGGNGPDRLTGGAGQDYLVGGGGADIFVFRKGMETDRVADFTPGEDRLFIEAQLLDGVTTPDQIVARYAAVGAGRTLIDFGNGDIIILEGVRDLGGLADSMLIVFD</sequence>
<dbReference type="EMBL" id="CP004393">
    <property type="protein sequence ID" value="AJE44725.1"/>
    <property type="molecule type" value="Genomic_DNA"/>
</dbReference>
<dbReference type="PANTHER" id="PTHR38340:SF1">
    <property type="entry name" value="S-LAYER PROTEIN"/>
    <property type="match status" value="1"/>
</dbReference>
<dbReference type="GO" id="GO:0005576">
    <property type="term" value="C:extracellular region"/>
    <property type="evidence" value="ECO:0007669"/>
    <property type="project" value="UniProtKB-SubCell"/>
</dbReference>
<dbReference type="AlphaFoldDB" id="A0A0B5DU33"/>
<dbReference type="InterPro" id="IPR050557">
    <property type="entry name" value="RTX_toxin/Mannuronan_C5-epim"/>
</dbReference>
<comment type="subcellular location">
    <subcellularLocation>
        <location evidence="1">Secreted</location>
    </subcellularLocation>
</comment>
<dbReference type="InterPro" id="IPR011049">
    <property type="entry name" value="Serralysin-like_metalloprot_C"/>
</dbReference>
<dbReference type="STRING" id="1208324.P73_0010"/>
<keyword evidence="2" id="KW-0964">Secreted</keyword>
<dbReference type="InterPro" id="IPR001343">
    <property type="entry name" value="Hemolysn_Ca-bd"/>
</dbReference>
<dbReference type="HOGENOM" id="CLU_015840_0_0_5"/>
<dbReference type="Proteomes" id="UP000031521">
    <property type="component" value="Chromosome"/>
</dbReference>
<dbReference type="PROSITE" id="PS00330">
    <property type="entry name" value="HEMOLYSIN_CALCIUM"/>
    <property type="match status" value="6"/>
</dbReference>
<dbReference type="OrthoDB" id="419320at2"/>
<proteinExistence type="predicted"/>
<dbReference type="PANTHER" id="PTHR38340">
    <property type="entry name" value="S-LAYER PROTEIN"/>
    <property type="match status" value="1"/>
</dbReference>
<protein>
    <submittedName>
        <fullName evidence="3">Hemolysin-type calcium-binding protein</fullName>
    </submittedName>
</protein>
<dbReference type="KEGG" id="cid:P73_0010"/>
<dbReference type="Pfam" id="PF00353">
    <property type="entry name" value="HemolysinCabind"/>
    <property type="match status" value="7"/>
</dbReference>
<accession>A0A0B5DU33</accession>
<evidence type="ECO:0000256" key="2">
    <source>
        <dbReference type="ARBA" id="ARBA00022525"/>
    </source>
</evidence>
<dbReference type="SUPFAM" id="SSF50978">
    <property type="entry name" value="WD40 repeat-like"/>
    <property type="match status" value="1"/>
</dbReference>
<organism evidence="3 4">
    <name type="scientific">Celeribacter indicus</name>
    <dbReference type="NCBI Taxonomy" id="1208324"/>
    <lineage>
        <taxon>Bacteria</taxon>
        <taxon>Pseudomonadati</taxon>
        <taxon>Pseudomonadota</taxon>
        <taxon>Alphaproteobacteria</taxon>
        <taxon>Rhodobacterales</taxon>
        <taxon>Roseobacteraceae</taxon>
        <taxon>Celeribacter</taxon>
    </lineage>
</organism>
<dbReference type="GO" id="GO:0005509">
    <property type="term" value="F:calcium ion binding"/>
    <property type="evidence" value="ECO:0007669"/>
    <property type="project" value="InterPro"/>
</dbReference>